<keyword evidence="2" id="KW-1185">Reference proteome</keyword>
<name>A0AAD6WR53_9AGAR</name>
<dbReference type="AlphaFoldDB" id="A0AAD6WR53"/>
<sequence length="293" mass="33137">MSSSHPGQYTRGSSWRASRYGINMVRKTRERPHTVELAVNCQEFLSYRKGNAEINKPYFTGPPLPRYAQLYLPDNICQIYALHDNHSRPISDKLSTYDRQPTFFLISCYSYRGKETRRGVYSALICPQGTRWCGPPARGGFRRQNRHPSLVINGHRQTSSTPVKSAQIHRFSTALSGYVRLKQPVRSAGYRWLPPDFGTQMPVQTAGVRRSSVAFSALQQCPPLSKSSGFERLSPVFSILKTVGNRPNPAVLAGSCHPENRSRPSNPAGFNNGFFYQPSLIYNYAQDYIFSLF</sequence>
<gene>
    <name evidence="1" type="ORF">C8F04DRAFT_1311903</name>
</gene>
<dbReference type="EMBL" id="JARJCM010000217">
    <property type="protein sequence ID" value="KAJ7022102.1"/>
    <property type="molecule type" value="Genomic_DNA"/>
</dbReference>
<comment type="caution">
    <text evidence="1">The sequence shown here is derived from an EMBL/GenBank/DDBJ whole genome shotgun (WGS) entry which is preliminary data.</text>
</comment>
<dbReference type="Proteomes" id="UP001218188">
    <property type="component" value="Unassembled WGS sequence"/>
</dbReference>
<organism evidence="1 2">
    <name type="scientific">Mycena alexandri</name>
    <dbReference type="NCBI Taxonomy" id="1745969"/>
    <lineage>
        <taxon>Eukaryota</taxon>
        <taxon>Fungi</taxon>
        <taxon>Dikarya</taxon>
        <taxon>Basidiomycota</taxon>
        <taxon>Agaricomycotina</taxon>
        <taxon>Agaricomycetes</taxon>
        <taxon>Agaricomycetidae</taxon>
        <taxon>Agaricales</taxon>
        <taxon>Marasmiineae</taxon>
        <taxon>Mycenaceae</taxon>
        <taxon>Mycena</taxon>
    </lineage>
</organism>
<accession>A0AAD6WR53</accession>
<proteinExistence type="predicted"/>
<evidence type="ECO:0000313" key="2">
    <source>
        <dbReference type="Proteomes" id="UP001218188"/>
    </source>
</evidence>
<protein>
    <submittedName>
        <fullName evidence="1">Uncharacterized protein</fullName>
    </submittedName>
</protein>
<evidence type="ECO:0000313" key="1">
    <source>
        <dbReference type="EMBL" id="KAJ7022102.1"/>
    </source>
</evidence>
<reference evidence="1" key="1">
    <citation type="submission" date="2023-03" db="EMBL/GenBank/DDBJ databases">
        <title>Massive genome expansion in bonnet fungi (Mycena s.s.) driven by repeated elements and novel gene families across ecological guilds.</title>
        <authorList>
            <consortium name="Lawrence Berkeley National Laboratory"/>
            <person name="Harder C.B."/>
            <person name="Miyauchi S."/>
            <person name="Viragh M."/>
            <person name="Kuo A."/>
            <person name="Thoen E."/>
            <person name="Andreopoulos B."/>
            <person name="Lu D."/>
            <person name="Skrede I."/>
            <person name="Drula E."/>
            <person name="Henrissat B."/>
            <person name="Morin E."/>
            <person name="Kohler A."/>
            <person name="Barry K."/>
            <person name="LaButti K."/>
            <person name="Morin E."/>
            <person name="Salamov A."/>
            <person name="Lipzen A."/>
            <person name="Mereny Z."/>
            <person name="Hegedus B."/>
            <person name="Baldrian P."/>
            <person name="Stursova M."/>
            <person name="Weitz H."/>
            <person name="Taylor A."/>
            <person name="Grigoriev I.V."/>
            <person name="Nagy L.G."/>
            <person name="Martin F."/>
            <person name="Kauserud H."/>
        </authorList>
    </citation>
    <scope>NUCLEOTIDE SEQUENCE</scope>
    <source>
        <strain evidence="1">CBHHK200</strain>
    </source>
</reference>